<evidence type="ECO:0000256" key="9">
    <source>
        <dbReference type="SAM" id="Phobius"/>
    </source>
</evidence>
<feature type="transmembrane region" description="Helical" evidence="9">
    <location>
        <begin position="318"/>
        <end position="337"/>
    </location>
</feature>
<feature type="transmembrane region" description="Helical" evidence="9">
    <location>
        <begin position="430"/>
        <end position="449"/>
    </location>
</feature>
<dbReference type="RefSeq" id="WP_393167335.1">
    <property type="nucleotide sequence ID" value="NZ_JBICRM010000010.1"/>
</dbReference>
<gene>
    <name evidence="12" type="ORF">ACFLIM_19490</name>
</gene>
<evidence type="ECO:0000259" key="10">
    <source>
        <dbReference type="Pfam" id="PF13231"/>
    </source>
</evidence>
<evidence type="ECO:0000256" key="6">
    <source>
        <dbReference type="ARBA" id="ARBA00022989"/>
    </source>
</evidence>
<evidence type="ECO:0000256" key="1">
    <source>
        <dbReference type="ARBA" id="ARBA00004651"/>
    </source>
</evidence>
<feature type="domain" description="Putative mannosyltransferase YkcA/B-like C-terminal" evidence="11">
    <location>
        <begin position="567"/>
        <end position="657"/>
    </location>
</feature>
<feature type="transmembrane region" description="Helical" evidence="9">
    <location>
        <begin position="106"/>
        <end position="130"/>
    </location>
</feature>
<keyword evidence="7 9" id="KW-0472">Membrane</keyword>
<name>A0ABW7ADF7_9ACTN</name>
<dbReference type="Pfam" id="PF13231">
    <property type="entry name" value="PMT_2"/>
    <property type="match status" value="1"/>
</dbReference>
<feature type="transmembrane region" description="Helical" evidence="9">
    <location>
        <begin position="349"/>
        <end position="370"/>
    </location>
</feature>
<evidence type="ECO:0000256" key="3">
    <source>
        <dbReference type="ARBA" id="ARBA00022676"/>
    </source>
</evidence>
<feature type="transmembrane region" description="Helical" evidence="9">
    <location>
        <begin position="136"/>
        <end position="159"/>
    </location>
</feature>
<comment type="caution">
    <text evidence="12">The sequence shown here is derived from an EMBL/GenBank/DDBJ whole genome shotgun (WGS) entry which is preliminary data.</text>
</comment>
<evidence type="ECO:0000256" key="7">
    <source>
        <dbReference type="ARBA" id="ARBA00023136"/>
    </source>
</evidence>
<feature type="transmembrane region" description="Helical" evidence="9">
    <location>
        <begin position="190"/>
        <end position="223"/>
    </location>
</feature>
<keyword evidence="4 12" id="KW-0808">Transferase</keyword>
<dbReference type="InterPro" id="IPR050297">
    <property type="entry name" value="LipidA_mod_glycosyltrf_83"/>
</dbReference>
<dbReference type="Proteomes" id="UP001603978">
    <property type="component" value="Unassembled WGS sequence"/>
</dbReference>
<protein>
    <submittedName>
        <fullName evidence="12">ArnT family glycosyltransferase</fullName>
        <ecNumber evidence="12">2.4.-.-</ecNumber>
    </submittedName>
</protein>
<reference evidence="12 13" key="1">
    <citation type="submission" date="2024-10" db="EMBL/GenBank/DDBJ databases">
        <authorList>
            <person name="Topkara A.R."/>
            <person name="Saygin H."/>
        </authorList>
    </citation>
    <scope>NUCLEOTIDE SEQUENCE [LARGE SCALE GENOMIC DNA]</scope>
    <source>
        <strain evidence="12 13">M3C6</strain>
    </source>
</reference>
<feature type="transmembrane region" description="Helical" evidence="9">
    <location>
        <begin position="376"/>
        <end position="394"/>
    </location>
</feature>
<evidence type="ECO:0000256" key="4">
    <source>
        <dbReference type="ARBA" id="ARBA00022679"/>
    </source>
</evidence>
<keyword evidence="3 12" id="KW-0328">Glycosyltransferase</keyword>
<evidence type="ECO:0000259" key="11">
    <source>
        <dbReference type="Pfam" id="PF24878"/>
    </source>
</evidence>
<keyword evidence="6 9" id="KW-1133">Transmembrane helix</keyword>
<evidence type="ECO:0000256" key="5">
    <source>
        <dbReference type="ARBA" id="ARBA00022692"/>
    </source>
</evidence>
<evidence type="ECO:0000256" key="8">
    <source>
        <dbReference type="SAM" id="MobiDB-lite"/>
    </source>
</evidence>
<dbReference type="PANTHER" id="PTHR33908">
    <property type="entry name" value="MANNOSYLTRANSFERASE YKCB-RELATED"/>
    <property type="match status" value="1"/>
</dbReference>
<evidence type="ECO:0000256" key="2">
    <source>
        <dbReference type="ARBA" id="ARBA00022475"/>
    </source>
</evidence>
<feature type="transmembrane region" description="Helical" evidence="9">
    <location>
        <begin position="166"/>
        <end position="184"/>
    </location>
</feature>
<keyword evidence="2" id="KW-1003">Cell membrane</keyword>
<feature type="region of interest" description="Disordered" evidence="8">
    <location>
        <begin position="487"/>
        <end position="564"/>
    </location>
</feature>
<feature type="transmembrane region" description="Helical" evidence="9">
    <location>
        <begin position="456"/>
        <end position="477"/>
    </location>
</feature>
<dbReference type="InterPro" id="IPR056785">
    <property type="entry name" value="YkcA/B-like_C"/>
</dbReference>
<keyword evidence="13" id="KW-1185">Reference proteome</keyword>
<feature type="region of interest" description="Disordered" evidence="8">
    <location>
        <begin position="1"/>
        <end position="26"/>
    </location>
</feature>
<accession>A0ABW7ADF7</accession>
<feature type="compositionally biased region" description="Gly residues" evidence="8">
    <location>
        <begin position="543"/>
        <end position="558"/>
    </location>
</feature>
<dbReference type="Pfam" id="PF24878">
    <property type="entry name" value="YkcB_C"/>
    <property type="match status" value="1"/>
</dbReference>
<evidence type="ECO:0000313" key="12">
    <source>
        <dbReference type="EMBL" id="MFG1705378.1"/>
    </source>
</evidence>
<feature type="compositionally biased region" description="Gly residues" evidence="8">
    <location>
        <begin position="520"/>
        <end position="529"/>
    </location>
</feature>
<dbReference type="EC" id="2.4.-.-" evidence="12"/>
<feature type="compositionally biased region" description="Gly residues" evidence="8">
    <location>
        <begin position="495"/>
        <end position="508"/>
    </location>
</feature>
<evidence type="ECO:0000313" key="13">
    <source>
        <dbReference type="Proteomes" id="UP001603978"/>
    </source>
</evidence>
<sequence length="680" mass="69982">MSSTLPATPIDRSPPDPARGGGRRRARADHVPWVRPALLALLLATAVLYLWGLGASGWANSFYAAAAQAGSQDWTAFFFGSSDAANSITVDKTPASLWVMDLSARLFGVNAWSLLVPQALMGVATVGLLFAAVRRWYGPAAGLIAGAAMALTPVAVLMFRFNNPDALLVLLMVAGAYAVVRAVESGATKWLVWAGVFVGFGFLAKMLQALLLVPVFALVYLIAGPPKLGRRILQLLLAGVALVVSAGWYVAVVELMPASMRPYIGGSQNNSLLELTLGYNGLGRLNGNESGSVGGRPGGGWGETGWMRMFDAAQGGQVAWLLPAALILLAVGLAVTARAARTDRTRAGYVLWGGWLLITAGVFSFMAGIFHAYYTVALAPAIGALAGMGAVTLWRRWSGAWAAPAAAVTVVLTAWWSFELLGRSGDFLPWLRWVVLLGGLLAALGLLASIWLPVRVAWVSAVLALAMVLAGPGAYAMDTAATPHGGSIPSAGPFVTGGSGGRGGHGPGGMPPGAAQGVPGVQGQGGTARNGGAPRDNQPQGGAPRGGMGRGGGMGGLLNGTTPDQDMVDLLRREAGSYTWVAATIGAQNASGYQLATGHPVMPIGGFNGSDPSPTLAQFQQYAADQKIHYFIAGDRGPMRGDSGNDTAAQISAWVAATFKATTVGGVTVYDLTSSTGSAS</sequence>
<dbReference type="InterPro" id="IPR038731">
    <property type="entry name" value="RgtA/B/C-like"/>
</dbReference>
<feature type="transmembrane region" description="Helical" evidence="9">
    <location>
        <begin position="235"/>
        <end position="253"/>
    </location>
</feature>
<feature type="transmembrane region" description="Helical" evidence="9">
    <location>
        <begin position="401"/>
        <end position="418"/>
    </location>
</feature>
<dbReference type="GO" id="GO:0016757">
    <property type="term" value="F:glycosyltransferase activity"/>
    <property type="evidence" value="ECO:0007669"/>
    <property type="project" value="UniProtKB-KW"/>
</dbReference>
<proteinExistence type="predicted"/>
<comment type="subcellular location">
    <subcellularLocation>
        <location evidence="1">Cell membrane</location>
        <topology evidence="1">Multi-pass membrane protein</topology>
    </subcellularLocation>
</comment>
<organism evidence="12 13">
    <name type="scientific">Nonomuraea marmarensis</name>
    <dbReference type="NCBI Taxonomy" id="3351344"/>
    <lineage>
        <taxon>Bacteria</taxon>
        <taxon>Bacillati</taxon>
        <taxon>Actinomycetota</taxon>
        <taxon>Actinomycetes</taxon>
        <taxon>Streptosporangiales</taxon>
        <taxon>Streptosporangiaceae</taxon>
        <taxon>Nonomuraea</taxon>
    </lineage>
</organism>
<keyword evidence="5 9" id="KW-0812">Transmembrane</keyword>
<dbReference type="PANTHER" id="PTHR33908:SF3">
    <property type="entry name" value="UNDECAPRENYL PHOSPHATE-ALPHA-4-AMINO-4-DEOXY-L-ARABINOSE ARABINOSYL TRANSFERASE"/>
    <property type="match status" value="1"/>
</dbReference>
<feature type="transmembrane region" description="Helical" evidence="9">
    <location>
        <begin position="33"/>
        <end position="51"/>
    </location>
</feature>
<feature type="domain" description="Glycosyltransferase RgtA/B/C/D-like" evidence="10">
    <location>
        <begin position="91"/>
        <end position="245"/>
    </location>
</feature>
<dbReference type="EMBL" id="JBICRM010000010">
    <property type="protein sequence ID" value="MFG1705378.1"/>
    <property type="molecule type" value="Genomic_DNA"/>
</dbReference>